<dbReference type="EMBL" id="FOXC01000013">
    <property type="protein sequence ID" value="SFP30647.1"/>
    <property type="molecule type" value="Genomic_DNA"/>
</dbReference>
<keyword evidence="2 3" id="KW-0057">Aromatic amino acid biosynthesis</keyword>
<evidence type="ECO:0000256" key="3">
    <source>
        <dbReference type="PROSITE-ProRule" id="PRU00514"/>
    </source>
</evidence>
<dbReference type="PANTHER" id="PTHR21164:SF0">
    <property type="entry name" value="CHORISMATE MUTASE AROH"/>
    <property type="match status" value="1"/>
</dbReference>
<dbReference type="Proteomes" id="UP000242243">
    <property type="component" value="Unassembled WGS sequence"/>
</dbReference>
<evidence type="ECO:0000313" key="7">
    <source>
        <dbReference type="Proteomes" id="UP000321547"/>
    </source>
</evidence>
<feature type="binding site" evidence="2">
    <location>
        <position position="107"/>
    </location>
    <ligand>
        <name>prephenate</name>
        <dbReference type="ChEBI" id="CHEBI:29934"/>
    </ligand>
</feature>
<feature type="binding site" evidence="2">
    <location>
        <position position="6"/>
    </location>
    <ligand>
        <name>prephenate</name>
        <dbReference type="ChEBI" id="CHEBI:29934"/>
    </ligand>
</feature>
<dbReference type="PANTHER" id="PTHR21164">
    <property type="entry name" value="CHORISMATE MUTASE"/>
    <property type="match status" value="1"/>
</dbReference>
<sequence>MIRGIRGATTVNQNKQSEIYEKTKVLLETLIEKNDIKPEDVAHVFVSVTDDIDQAFPARPIREKQGWVFVPVMCMKEINVPNGLPLCIRLMLSVNTDKDQPDIVHVYQEQAVSLRPDLVENAEGK</sequence>
<dbReference type="EC" id="5.4.99.5" evidence="1 3"/>
<dbReference type="InterPro" id="IPR008243">
    <property type="entry name" value="Chorismate_mutase_AroH"/>
</dbReference>
<accession>A0A1I5P9M7</accession>
<name>A0A1I5P9M7_9BACI</name>
<dbReference type="GO" id="GO:0009073">
    <property type="term" value="P:aromatic amino acid family biosynthetic process"/>
    <property type="evidence" value="ECO:0007669"/>
    <property type="project" value="UniProtKB-UniRule"/>
</dbReference>
<dbReference type="Proteomes" id="UP000321547">
    <property type="component" value="Unassembled WGS sequence"/>
</dbReference>
<feature type="binding site" evidence="2">
    <location>
        <position position="89"/>
    </location>
    <ligand>
        <name>prephenate</name>
        <dbReference type="ChEBI" id="CHEBI:29934"/>
    </ligand>
</feature>
<dbReference type="Gene3D" id="3.30.1330.40">
    <property type="entry name" value="RutC-like"/>
    <property type="match status" value="1"/>
</dbReference>
<keyword evidence="3" id="KW-0413">Isomerase</keyword>
<dbReference type="InterPro" id="IPR035959">
    <property type="entry name" value="RutC-like_sf"/>
</dbReference>
<keyword evidence="7" id="KW-1185">Reference proteome</keyword>
<dbReference type="OrthoDB" id="9802232at2"/>
<evidence type="ECO:0000313" key="6">
    <source>
        <dbReference type="Proteomes" id="UP000242243"/>
    </source>
</evidence>
<gene>
    <name evidence="4" type="primary">aroH</name>
    <name evidence="4" type="ORF">HHA03_23720</name>
    <name evidence="5" type="ORF">SAMN05421839_11354</name>
</gene>
<organism evidence="5 6">
    <name type="scientific">Halolactibacillus halophilus</name>
    <dbReference type="NCBI Taxonomy" id="306540"/>
    <lineage>
        <taxon>Bacteria</taxon>
        <taxon>Bacillati</taxon>
        <taxon>Bacillota</taxon>
        <taxon>Bacilli</taxon>
        <taxon>Bacillales</taxon>
        <taxon>Bacillaceae</taxon>
        <taxon>Halolactibacillus</taxon>
    </lineage>
</organism>
<reference evidence="5 6" key="1">
    <citation type="submission" date="2016-10" db="EMBL/GenBank/DDBJ databases">
        <authorList>
            <person name="de Groot N.N."/>
        </authorList>
    </citation>
    <scope>NUCLEOTIDE SEQUENCE [LARGE SCALE GENOMIC DNA]</scope>
    <source>
        <strain evidence="5 6">DSM 17073</strain>
    </source>
</reference>
<dbReference type="NCBIfam" id="TIGR01796">
    <property type="entry name" value="CM_mono_aroH"/>
    <property type="match status" value="1"/>
</dbReference>
<evidence type="ECO:0000256" key="2">
    <source>
        <dbReference type="PIRSR" id="PIRSR005965-1"/>
    </source>
</evidence>
<dbReference type="Pfam" id="PF07736">
    <property type="entry name" value="CM_1"/>
    <property type="match status" value="1"/>
</dbReference>
<keyword evidence="2 3" id="KW-0028">Amino-acid biosynthesis</keyword>
<dbReference type="STRING" id="306540.SAMN05421839_11354"/>
<protein>
    <recommendedName>
        <fullName evidence="1 3">chorismate mutase</fullName>
        <ecNumber evidence="1 3">5.4.99.5</ecNumber>
    </recommendedName>
</protein>
<evidence type="ECO:0000313" key="5">
    <source>
        <dbReference type="EMBL" id="SFP30647.1"/>
    </source>
</evidence>
<dbReference type="GO" id="GO:0008652">
    <property type="term" value="P:amino acid biosynthetic process"/>
    <property type="evidence" value="ECO:0007669"/>
    <property type="project" value="UniProtKB-UniRule"/>
</dbReference>
<dbReference type="SUPFAM" id="SSF55298">
    <property type="entry name" value="YjgF-like"/>
    <property type="match status" value="1"/>
</dbReference>
<dbReference type="AlphaFoldDB" id="A0A1I5P9M7"/>
<comment type="catalytic activity">
    <reaction evidence="3">
        <text>chorismate = prephenate</text>
        <dbReference type="Rhea" id="RHEA:13897"/>
        <dbReference type="ChEBI" id="CHEBI:29748"/>
        <dbReference type="ChEBI" id="CHEBI:29934"/>
        <dbReference type="EC" id="5.4.99.5"/>
    </reaction>
</comment>
<dbReference type="GO" id="GO:0004106">
    <property type="term" value="F:chorismate mutase activity"/>
    <property type="evidence" value="ECO:0007669"/>
    <property type="project" value="UniProtKB-UniRule"/>
</dbReference>
<dbReference type="CDD" id="cd02185">
    <property type="entry name" value="AroH"/>
    <property type="match status" value="1"/>
</dbReference>
<dbReference type="GO" id="GO:0046417">
    <property type="term" value="P:chorismate metabolic process"/>
    <property type="evidence" value="ECO:0007669"/>
    <property type="project" value="TreeGrafter"/>
</dbReference>
<dbReference type="PROSITE" id="PS51167">
    <property type="entry name" value="CHORISMATE_MUT_1"/>
    <property type="match status" value="1"/>
</dbReference>
<evidence type="ECO:0000313" key="4">
    <source>
        <dbReference type="EMBL" id="GEM02840.1"/>
    </source>
</evidence>
<dbReference type="UniPathway" id="UPA00120">
    <property type="reaction ID" value="UER00203"/>
</dbReference>
<proteinExistence type="predicted"/>
<dbReference type="EMBL" id="BJWI01000067">
    <property type="protein sequence ID" value="GEM02840.1"/>
    <property type="molecule type" value="Genomic_DNA"/>
</dbReference>
<dbReference type="RefSeq" id="WP_089831589.1">
    <property type="nucleotide sequence ID" value="NZ_BJWI01000067.1"/>
</dbReference>
<reference evidence="4 7" key="2">
    <citation type="submission" date="2019-07" db="EMBL/GenBank/DDBJ databases">
        <title>Whole genome shotgun sequence of Halolactibacillus halophilus NBRC 100868.</title>
        <authorList>
            <person name="Hosoyama A."/>
            <person name="Uohara A."/>
            <person name="Ohji S."/>
            <person name="Ichikawa N."/>
        </authorList>
    </citation>
    <scope>NUCLEOTIDE SEQUENCE [LARGE SCALE GENOMIC DNA]</scope>
    <source>
        <strain evidence="4 7">NBRC 100868</strain>
    </source>
</reference>
<evidence type="ECO:0000256" key="1">
    <source>
        <dbReference type="NCBIfam" id="TIGR01796"/>
    </source>
</evidence>
<dbReference type="PIRSF" id="PIRSF005965">
    <property type="entry name" value="Chor_mut_AroH"/>
    <property type="match status" value="1"/>
</dbReference>